<dbReference type="Pfam" id="PF03239">
    <property type="entry name" value="FTR1"/>
    <property type="match status" value="1"/>
</dbReference>
<accession>A0A0D8HEY0</accession>
<evidence type="ECO:0000256" key="6">
    <source>
        <dbReference type="SAM" id="Phobius"/>
    </source>
</evidence>
<reference evidence="7 8" key="1">
    <citation type="submission" date="2015-01" db="EMBL/GenBank/DDBJ databases">
        <title>Draft genome of the acidophilic iron oxidizer Acidithrix ferrooxidans strain Py-F3.</title>
        <authorList>
            <person name="Poehlein A."/>
            <person name="Eisen S."/>
            <person name="Schloemann M."/>
            <person name="Johnson B.D."/>
            <person name="Daniel R."/>
            <person name="Muehling M."/>
        </authorList>
    </citation>
    <scope>NUCLEOTIDE SEQUENCE [LARGE SCALE GENOMIC DNA]</scope>
    <source>
        <strain evidence="7 8">Py-F3</strain>
    </source>
</reference>
<evidence type="ECO:0000256" key="3">
    <source>
        <dbReference type="ARBA" id="ARBA00022692"/>
    </source>
</evidence>
<dbReference type="GO" id="GO:0015093">
    <property type="term" value="F:ferrous iron transmembrane transporter activity"/>
    <property type="evidence" value="ECO:0007669"/>
    <property type="project" value="TreeGrafter"/>
</dbReference>
<feature type="transmembrane region" description="Helical" evidence="6">
    <location>
        <begin position="75"/>
        <end position="93"/>
    </location>
</feature>
<feature type="transmembrane region" description="Helical" evidence="6">
    <location>
        <begin position="38"/>
        <end position="60"/>
    </location>
</feature>
<sequence length="274" mass="29716">MLATLVIFLREGIEASLIVAILLAYLDKIGKRENFKDVILGVSIALAFALIAGTVIYLTLKDYAGTRLQTQFETVTYLIAAGVMTYMTFWMTSHSRKVSTQLKKQTNEALERGARLGIAIMAAQAVGREALEAMVFTLAIVFATSAKGAIIGGAIGLLASLAFAFSIYRLGKKLDIAKAFRILGIALMAFGAGLLVDAAENLQSLGYLPLLRETMWNSSSLLPDSSTLGDIVHSFFGYASTPTVLQGIVWITYLVTVMTIYIRLTHTKMTKKAL</sequence>
<dbReference type="RefSeq" id="WP_052606343.1">
    <property type="nucleotide sequence ID" value="NZ_JXYS01000081.1"/>
</dbReference>
<comment type="caution">
    <text evidence="7">The sequence shown here is derived from an EMBL/GenBank/DDBJ whole genome shotgun (WGS) entry which is preliminary data.</text>
</comment>
<dbReference type="PANTHER" id="PTHR31632:SF2">
    <property type="entry name" value="PLASMA MEMBRANE IRON PERMEASE"/>
    <property type="match status" value="1"/>
</dbReference>
<gene>
    <name evidence="7" type="primary">efeU</name>
    <name evidence="7" type="ORF">AXFE_26430</name>
</gene>
<evidence type="ECO:0000313" key="8">
    <source>
        <dbReference type="Proteomes" id="UP000032360"/>
    </source>
</evidence>
<name>A0A0D8HEY0_9ACTN</name>
<organism evidence="7 8">
    <name type="scientific">Acidithrix ferrooxidans</name>
    <dbReference type="NCBI Taxonomy" id="1280514"/>
    <lineage>
        <taxon>Bacteria</taxon>
        <taxon>Bacillati</taxon>
        <taxon>Actinomycetota</taxon>
        <taxon>Acidimicrobiia</taxon>
        <taxon>Acidimicrobiales</taxon>
        <taxon>Acidimicrobiaceae</taxon>
        <taxon>Acidithrix</taxon>
    </lineage>
</organism>
<evidence type="ECO:0000256" key="1">
    <source>
        <dbReference type="ARBA" id="ARBA00004141"/>
    </source>
</evidence>
<dbReference type="GO" id="GO:0033573">
    <property type="term" value="C:high-affinity iron permease complex"/>
    <property type="evidence" value="ECO:0007669"/>
    <property type="project" value="InterPro"/>
</dbReference>
<feature type="transmembrane region" description="Helical" evidence="6">
    <location>
        <begin position="149"/>
        <end position="168"/>
    </location>
</feature>
<protein>
    <submittedName>
        <fullName evidence="7">Ferrous iron permease EfeU</fullName>
    </submittedName>
</protein>
<evidence type="ECO:0000256" key="5">
    <source>
        <dbReference type="ARBA" id="ARBA00023136"/>
    </source>
</evidence>
<dbReference type="OrthoDB" id="7260758at2"/>
<comment type="subcellular location">
    <subcellularLocation>
        <location evidence="1">Membrane</location>
        <topology evidence="1">Multi-pass membrane protein</topology>
    </subcellularLocation>
</comment>
<feature type="transmembrane region" description="Helical" evidence="6">
    <location>
        <begin position="114"/>
        <end position="143"/>
    </location>
</feature>
<comment type="similarity">
    <text evidence="2">Belongs to the oxidase-dependent Fe transporter (OFeT) (TC 9.A.10.1) family.</text>
</comment>
<keyword evidence="8" id="KW-1185">Reference proteome</keyword>
<evidence type="ECO:0000256" key="2">
    <source>
        <dbReference type="ARBA" id="ARBA00008333"/>
    </source>
</evidence>
<keyword evidence="3 6" id="KW-0812">Transmembrane</keyword>
<dbReference type="EMBL" id="JXYS01000081">
    <property type="protein sequence ID" value="KJF16478.1"/>
    <property type="molecule type" value="Genomic_DNA"/>
</dbReference>
<evidence type="ECO:0000313" key="7">
    <source>
        <dbReference type="EMBL" id="KJF16478.1"/>
    </source>
</evidence>
<feature type="transmembrane region" description="Helical" evidence="6">
    <location>
        <begin position="244"/>
        <end position="264"/>
    </location>
</feature>
<dbReference type="STRING" id="1280514.AXFE_26430"/>
<dbReference type="PANTHER" id="PTHR31632">
    <property type="entry name" value="IRON TRANSPORTER FTH1"/>
    <property type="match status" value="1"/>
</dbReference>
<dbReference type="InterPro" id="IPR004923">
    <property type="entry name" value="FTR1/Fip1/EfeU"/>
</dbReference>
<proteinExistence type="inferred from homology"/>
<dbReference type="Proteomes" id="UP000032360">
    <property type="component" value="Unassembled WGS sequence"/>
</dbReference>
<feature type="transmembrane region" description="Helical" evidence="6">
    <location>
        <begin position="180"/>
        <end position="199"/>
    </location>
</feature>
<dbReference type="AlphaFoldDB" id="A0A0D8HEY0"/>
<keyword evidence="5 6" id="KW-0472">Membrane</keyword>
<keyword evidence="4 6" id="KW-1133">Transmembrane helix</keyword>
<evidence type="ECO:0000256" key="4">
    <source>
        <dbReference type="ARBA" id="ARBA00022989"/>
    </source>
</evidence>
<feature type="transmembrane region" description="Helical" evidence="6">
    <location>
        <begin position="6"/>
        <end position="26"/>
    </location>
</feature>